<evidence type="ECO:0000313" key="2">
    <source>
        <dbReference type="EMBL" id="KAK1391034.1"/>
    </source>
</evidence>
<dbReference type="Gene3D" id="2.120.10.80">
    <property type="entry name" value="Kelch-type beta propeller"/>
    <property type="match status" value="1"/>
</dbReference>
<dbReference type="SUPFAM" id="SSF117281">
    <property type="entry name" value="Kelch motif"/>
    <property type="match status" value="1"/>
</dbReference>
<feature type="compositionally biased region" description="Acidic residues" evidence="1">
    <location>
        <begin position="387"/>
        <end position="401"/>
    </location>
</feature>
<dbReference type="EMBL" id="JAUIZM010000004">
    <property type="protein sequence ID" value="KAK1391034.1"/>
    <property type="molecule type" value="Genomic_DNA"/>
</dbReference>
<protein>
    <submittedName>
        <fullName evidence="2">Uncharacterized protein</fullName>
    </submittedName>
</protein>
<keyword evidence="3" id="KW-1185">Reference proteome</keyword>
<evidence type="ECO:0000313" key="3">
    <source>
        <dbReference type="Proteomes" id="UP001237642"/>
    </source>
</evidence>
<name>A0AAD8ITT4_9APIA</name>
<gene>
    <name evidence="2" type="ORF">POM88_019212</name>
</gene>
<dbReference type="Proteomes" id="UP001237642">
    <property type="component" value="Unassembled WGS sequence"/>
</dbReference>
<organism evidence="2 3">
    <name type="scientific">Heracleum sosnowskyi</name>
    <dbReference type="NCBI Taxonomy" id="360622"/>
    <lineage>
        <taxon>Eukaryota</taxon>
        <taxon>Viridiplantae</taxon>
        <taxon>Streptophyta</taxon>
        <taxon>Embryophyta</taxon>
        <taxon>Tracheophyta</taxon>
        <taxon>Spermatophyta</taxon>
        <taxon>Magnoliopsida</taxon>
        <taxon>eudicotyledons</taxon>
        <taxon>Gunneridae</taxon>
        <taxon>Pentapetalae</taxon>
        <taxon>asterids</taxon>
        <taxon>campanulids</taxon>
        <taxon>Apiales</taxon>
        <taxon>Apiaceae</taxon>
        <taxon>Apioideae</taxon>
        <taxon>apioid superclade</taxon>
        <taxon>Tordylieae</taxon>
        <taxon>Tordyliinae</taxon>
        <taxon>Heracleum</taxon>
    </lineage>
</organism>
<feature type="region of interest" description="Disordered" evidence="1">
    <location>
        <begin position="387"/>
        <end position="408"/>
    </location>
</feature>
<accession>A0AAD8ITT4</accession>
<reference evidence="2" key="2">
    <citation type="submission" date="2023-05" db="EMBL/GenBank/DDBJ databases">
        <authorList>
            <person name="Schelkunov M.I."/>
        </authorList>
    </citation>
    <scope>NUCLEOTIDE SEQUENCE</scope>
    <source>
        <strain evidence="2">Hsosn_3</strain>
        <tissue evidence="2">Leaf</tissue>
    </source>
</reference>
<reference evidence="2" key="1">
    <citation type="submission" date="2023-02" db="EMBL/GenBank/DDBJ databases">
        <title>Genome of toxic invasive species Heracleum sosnowskyi carries increased number of genes despite the absence of recent whole-genome duplications.</title>
        <authorList>
            <person name="Schelkunov M."/>
            <person name="Shtratnikova V."/>
            <person name="Makarenko M."/>
            <person name="Klepikova A."/>
            <person name="Omelchenko D."/>
            <person name="Novikova G."/>
            <person name="Obukhova E."/>
            <person name="Bogdanov V."/>
            <person name="Penin A."/>
            <person name="Logacheva M."/>
        </authorList>
    </citation>
    <scope>NUCLEOTIDE SEQUENCE</scope>
    <source>
        <strain evidence="2">Hsosn_3</strain>
        <tissue evidence="2">Leaf</tissue>
    </source>
</reference>
<comment type="caution">
    <text evidence="2">The sequence shown here is derived from an EMBL/GenBank/DDBJ whole genome shotgun (WGS) entry which is preliminary data.</text>
</comment>
<sequence>MNVENFSQMNNPSMHFCLEAKDDDNNTVYLIYEVNYRELYEPPAPIFNQVAIIRGGVPSMGCGVFNSKIVLAGGVGKRENRKSNRYKGVITYDIITQEVSKEDIPSMRGCKVSPLVCQLNNKLFVFDTYFRPHRRSFEVYYPKQNIWHNLRIPYYTSYKSCVRAYSSSGGISRYSWFPFGDCFYVSLPKDYCAYFHHAKDRFNRSIMGSAEPLPFHGMATTYYQEGFDDDVVVISFSNGLVEGRRFCMPDHFSKNTVVILDTKKCSGYTKEMTGCFADLGGGNFCLTTFDKENIHIYVFMIRRSPCENGEDLNLEVLQYKLHKYRYEDFSGKGCQSFKFSGCFAPLGNDRIKEKVKAEAALHCRSFSYWGNNEDTDVPGVQLSQYTDVDDTDSDYYSESDYDYSHYNA</sequence>
<proteinExistence type="predicted"/>
<evidence type="ECO:0000256" key="1">
    <source>
        <dbReference type="SAM" id="MobiDB-lite"/>
    </source>
</evidence>
<dbReference type="AlphaFoldDB" id="A0AAD8ITT4"/>
<dbReference type="InterPro" id="IPR015915">
    <property type="entry name" value="Kelch-typ_b-propeller"/>
</dbReference>